<dbReference type="InterPro" id="IPR007543">
    <property type="entry name" value="LptD_C"/>
</dbReference>
<organism evidence="5 6">
    <name type="scientific">Legionella oakridgensis</name>
    <dbReference type="NCBI Taxonomy" id="29423"/>
    <lineage>
        <taxon>Bacteria</taxon>
        <taxon>Pseudomonadati</taxon>
        <taxon>Pseudomonadota</taxon>
        <taxon>Gammaproteobacteria</taxon>
        <taxon>Legionellales</taxon>
        <taxon>Legionellaceae</taxon>
        <taxon>Legionella</taxon>
    </lineage>
</organism>
<dbReference type="GO" id="GO:0015920">
    <property type="term" value="P:lipopolysaccharide transport"/>
    <property type="evidence" value="ECO:0007669"/>
    <property type="project" value="InterPro"/>
</dbReference>
<keyword evidence="3" id="KW-0812">Transmembrane</keyword>
<evidence type="ECO:0000256" key="1">
    <source>
        <dbReference type="ARBA" id="ARBA00023237"/>
    </source>
</evidence>
<comment type="caution">
    <text evidence="2">Lacks conserved residue(s) required for the propagation of feature annotation.</text>
</comment>
<evidence type="ECO:0000313" key="5">
    <source>
        <dbReference type="EMBL" id="KTD43800.1"/>
    </source>
</evidence>
<keyword evidence="1 2" id="KW-0998">Cell outer membrane</keyword>
<name>A0A0W0XH03_9GAMM</name>
<protein>
    <recommendedName>
        <fullName evidence="2">LPS-assembly protein LptD</fullName>
    </recommendedName>
</protein>
<feature type="domain" description="LptD C-terminal" evidence="4">
    <location>
        <begin position="404"/>
        <end position="800"/>
    </location>
</feature>
<dbReference type="InterPro" id="IPR020889">
    <property type="entry name" value="LipoPS_assembly_LptD"/>
</dbReference>
<dbReference type="PATRIC" id="fig|29423.5.peg.363"/>
<comment type="function">
    <text evidence="2">Together with LptE, is involved in the assembly of lipopolysaccharide (LPS) at the surface of the outer membrane.</text>
</comment>
<feature type="transmembrane region" description="Helical" evidence="3">
    <location>
        <begin position="56"/>
        <end position="75"/>
    </location>
</feature>
<comment type="subunit">
    <text evidence="2">Component of the lipopolysaccharide transport and assembly complex. Interacts with LptE and LptA.</text>
</comment>
<gene>
    <name evidence="2" type="primary">lptD</name>
    <name evidence="5" type="ORF">Loak_0350</name>
</gene>
<dbReference type="GO" id="GO:0043165">
    <property type="term" value="P:Gram-negative-bacterium-type cell outer membrane assembly"/>
    <property type="evidence" value="ECO:0007669"/>
    <property type="project" value="UniProtKB-UniRule"/>
</dbReference>
<sequence length="889" mass="101714">MVANIKARGQSYYLGRKVLSFLTSFIKCRGKCGIAAFKKFDFSAHACKLFAQQIRYYTLIIGGFVLVFACGMHRAPVYAAPLMMEPVQACVINREMPLNAMIRAKFAQCLGWQADHALPRCRGAYQSLSVTPLPEGEIHIQADEASLYAKGRSKLSGNVEVYETQRIVNAQTAYIYRDEQTSQVTKIELLGEVRYLEPDRLMIARKAVINPQDKSGRVEDVLYRFNTQRARAILPAWGRASLIERFANQDYLLRKATYSTCAPQDKAWQIEASELSLDYSNARGVAKNAVLRVRDWPVLYTPYLSFPTSKARKSGFLMPLYGYTNVGGFDFALPYYWNIAPNYDATLIPHVYSRRGLMMGGDFRFLTEKSAGVISGHFLPNDHAFAKFIEDNSSQYPSLRGISNNRWSLLLQEHTQFYPNLRLGIDYQQVSDDYYLQDFSTNLAILTQNQLLREGNLSYTTEHWLFRGMVQSYQTLHPINQSEISDVYQRLPQLLARGAYNDLPFHANFNVLGQLDNFRWPANTLFQPQGPRYHLNPVLSFSEYKPWGYVIPSLQLVENYYNIQYTGGINSQAFNRTIPRYSLDSGLFFERATHWMSSGYTQTLEPRLYYLYVPYHDQTIIPVFDSAYMIFNNDQLFRTNRFSGFDRIGDANQLAYAVTTRWLSEDNGQEKASFSIGQIRYFADRRVQLCYNRNGNCRDTPLMLGYLSPVAKSSPIASRLKYHFNSAWMVTGDYVWDVYTHATNNGYLNFHYQPQGNQIINFGYTYLVDGDITQVANRNIQDNALHQATFSYAWPLSDRWSSLGGYSYNISKRYGMMTFLGVQYDNCCWAVRLLGGRTFKNLAPTTLSPQYSNSVYLQILLKGLGSAASGDPTSVIGSYLPGYSDIFRH</sequence>
<comment type="caution">
    <text evidence="5">The sequence shown here is derived from an EMBL/GenBank/DDBJ whole genome shotgun (WGS) entry which is preliminary data.</text>
</comment>
<keyword evidence="2" id="KW-0732">Signal</keyword>
<comment type="similarity">
    <text evidence="2">Belongs to the LptD family.</text>
</comment>
<evidence type="ECO:0000256" key="2">
    <source>
        <dbReference type="HAMAP-Rule" id="MF_01411"/>
    </source>
</evidence>
<dbReference type="PANTHER" id="PTHR30189">
    <property type="entry name" value="LPS-ASSEMBLY PROTEIN"/>
    <property type="match status" value="1"/>
</dbReference>
<reference evidence="5 6" key="1">
    <citation type="submission" date="2015-11" db="EMBL/GenBank/DDBJ databases">
        <title>Genomic analysis of 38 Legionella species identifies large and diverse effector repertoires.</title>
        <authorList>
            <person name="Burstein D."/>
            <person name="Amaro F."/>
            <person name="Zusman T."/>
            <person name="Lifshitz Z."/>
            <person name="Cohen O."/>
            <person name="Gilbert J.A."/>
            <person name="Pupko T."/>
            <person name="Shuman H.A."/>
            <person name="Segal G."/>
        </authorList>
    </citation>
    <scope>NUCLEOTIDE SEQUENCE [LARGE SCALE GENOMIC DNA]</scope>
    <source>
        <strain evidence="5 6">Oak Ridge-10</strain>
    </source>
</reference>
<proteinExistence type="inferred from homology"/>
<keyword evidence="3" id="KW-1133">Transmembrane helix</keyword>
<keyword evidence="2 3" id="KW-0472">Membrane</keyword>
<evidence type="ECO:0000313" key="6">
    <source>
        <dbReference type="Proteomes" id="UP000054858"/>
    </source>
</evidence>
<dbReference type="EMBL" id="LNYP01000006">
    <property type="protein sequence ID" value="KTD43800.1"/>
    <property type="molecule type" value="Genomic_DNA"/>
</dbReference>
<evidence type="ECO:0000256" key="3">
    <source>
        <dbReference type="SAM" id="Phobius"/>
    </source>
</evidence>
<dbReference type="GO" id="GO:1990351">
    <property type="term" value="C:transporter complex"/>
    <property type="evidence" value="ECO:0007669"/>
    <property type="project" value="TreeGrafter"/>
</dbReference>
<dbReference type="AlphaFoldDB" id="A0A0W0XH03"/>
<evidence type="ECO:0000259" key="4">
    <source>
        <dbReference type="Pfam" id="PF04453"/>
    </source>
</evidence>
<dbReference type="Pfam" id="PF04453">
    <property type="entry name" value="LptD"/>
    <property type="match status" value="1"/>
</dbReference>
<dbReference type="PANTHER" id="PTHR30189:SF1">
    <property type="entry name" value="LPS-ASSEMBLY PROTEIN LPTD"/>
    <property type="match status" value="1"/>
</dbReference>
<accession>A0A0W0XH03</accession>
<dbReference type="Proteomes" id="UP000054858">
    <property type="component" value="Unassembled WGS sequence"/>
</dbReference>
<dbReference type="InterPro" id="IPR050218">
    <property type="entry name" value="LptD"/>
</dbReference>
<dbReference type="GO" id="GO:0009279">
    <property type="term" value="C:cell outer membrane"/>
    <property type="evidence" value="ECO:0007669"/>
    <property type="project" value="UniProtKB-SubCell"/>
</dbReference>
<dbReference type="HAMAP" id="MF_01411">
    <property type="entry name" value="LPS_assembly_LptD"/>
    <property type="match status" value="1"/>
</dbReference>
<comment type="subcellular location">
    <subcellularLocation>
        <location evidence="2">Cell outer membrane</location>
    </subcellularLocation>
</comment>